<dbReference type="GO" id="GO:0003009">
    <property type="term" value="P:skeletal muscle contraction"/>
    <property type="evidence" value="ECO:0007669"/>
    <property type="project" value="TreeGrafter"/>
</dbReference>
<keyword evidence="4" id="KW-0963">Cytoplasm</keyword>
<feature type="compositionally biased region" description="Basic and acidic residues" evidence="8">
    <location>
        <begin position="1"/>
        <end position="17"/>
    </location>
</feature>
<dbReference type="Ensembl" id="ENSMZET00005010140.1">
    <property type="protein sequence ID" value="ENSMZEP00005009780.1"/>
    <property type="gene ID" value="ENSMZEG00005007404.1"/>
</dbReference>
<dbReference type="GO" id="GO:0008270">
    <property type="term" value="F:zinc ion binding"/>
    <property type="evidence" value="ECO:0007669"/>
    <property type="project" value="UniProtKB-KW"/>
</dbReference>
<dbReference type="GO" id="GO:1903078">
    <property type="term" value="P:positive regulation of protein localization to plasma membrane"/>
    <property type="evidence" value="ECO:0007669"/>
    <property type="project" value="TreeGrafter"/>
</dbReference>
<keyword evidence="5" id="KW-0677">Repeat</keyword>
<sequence length="208" mass="24251">GTFATRLEDKDSVDINDHPSLPESEVRHRNNVYFTCDEDVEENEKEERLPPEPVKPASDKPHKFKDHCCKKPKLCDVCAHMIFPMCFGKILRHSVVVIKKLQQGKISMFSQSRYYPALYCFKAIGKDDLEHMAVIDDSNEEWWRVRPRFIFFNSAHTTYFTVIMVKEEVHKVTRSFAGNREMGRITLKKDQVNKREEVSRQPAAGDLC</sequence>
<dbReference type="Proteomes" id="UP000265160">
    <property type="component" value="LG5"/>
</dbReference>
<dbReference type="GeneTree" id="ENSGT00940000178807"/>
<evidence type="ECO:0000256" key="4">
    <source>
        <dbReference type="ARBA" id="ARBA00022490"/>
    </source>
</evidence>
<evidence type="ECO:0000313" key="10">
    <source>
        <dbReference type="Proteomes" id="UP000265160"/>
    </source>
</evidence>
<keyword evidence="10" id="KW-1185">Reference proteome</keyword>
<dbReference type="GO" id="GO:0005737">
    <property type="term" value="C:cytoplasm"/>
    <property type="evidence" value="ECO:0007669"/>
    <property type="project" value="UniProtKB-SubCell"/>
</dbReference>
<evidence type="ECO:0000256" key="7">
    <source>
        <dbReference type="ARBA" id="ARBA00023136"/>
    </source>
</evidence>
<reference evidence="9" key="2">
    <citation type="submission" date="2025-08" db="UniProtKB">
        <authorList>
            <consortium name="Ensembl"/>
        </authorList>
    </citation>
    <scope>IDENTIFICATION</scope>
</reference>
<protein>
    <submittedName>
        <fullName evidence="9">Uncharacterized protein</fullName>
    </submittedName>
</protein>
<evidence type="ECO:0000313" key="9">
    <source>
        <dbReference type="Ensembl" id="ENSMZEP00005009780.1"/>
    </source>
</evidence>
<keyword evidence="3" id="KW-1003">Cell membrane</keyword>
<keyword evidence="6" id="KW-0863">Zinc-finger</keyword>
<dbReference type="PANTHER" id="PTHR15135">
    <property type="entry name" value="STAC"/>
    <property type="match status" value="1"/>
</dbReference>
<evidence type="ECO:0000256" key="1">
    <source>
        <dbReference type="ARBA" id="ARBA00004236"/>
    </source>
</evidence>
<feature type="region of interest" description="Disordered" evidence="8">
    <location>
        <begin position="1"/>
        <end position="63"/>
    </location>
</feature>
<keyword evidence="6" id="KW-0862">Zinc</keyword>
<dbReference type="Gene3D" id="3.30.60.20">
    <property type="match status" value="1"/>
</dbReference>
<evidence type="ECO:0000256" key="3">
    <source>
        <dbReference type="ARBA" id="ARBA00022475"/>
    </source>
</evidence>
<evidence type="ECO:0000256" key="8">
    <source>
        <dbReference type="SAM" id="MobiDB-lite"/>
    </source>
</evidence>
<evidence type="ECO:0000256" key="5">
    <source>
        <dbReference type="ARBA" id="ARBA00022737"/>
    </source>
</evidence>
<accession>A0A3P9BIM5</accession>
<dbReference type="GO" id="GO:0005886">
    <property type="term" value="C:plasma membrane"/>
    <property type="evidence" value="ECO:0007669"/>
    <property type="project" value="UniProtKB-SubCell"/>
</dbReference>
<evidence type="ECO:0000256" key="6">
    <source>
        <dbReference type="ARBA" id="ARBA00022771"/>
    </source>
</evidence>
<dbReference type="AlphaFoldDB" id="A0A3P9BIM5"/>
<dbReference type="PANTHER" id="PTHR15135:SF2">
    <property type="entry name" value="SH3 AND CYSTEINE-RICH DOMAIN-CONTAINING PROTEIN 3"/>
    <property type="match status" value="1"/>
</dbReference>
<keyword evidence="6" id="KW-0479">Metal-binding</keyword>
<organism evidence="9 10">
    <name type="scientific">Maylandia zebra</name>
    <name type="common">zebra mbuna</name>
    <dbReference type="NCBI Taxonomy" id="106582"/>
    <lineage>
        <taxon>Eukaryota</taxon>
        <taxon>Metazoa</taxon>
        <taxon>Chordata</taxon>
        <taxon>Craniata</taxon>
        <taxon>Vertebrata</taxon>
        <taxon>Euteleostomi</taxon>
        <taxon>Actinopterygii</taxon>
        <taxon>Neopterygii</taxon>
        <taxon>Teleostei</taxon>
        <taxon>Neoteleostei</taxon>
        <taxon>Acanthomorphata</taxon>
        <taxon>Ovalentaria</taxon>
        <taxon>Cichlomorphae</taxon>
        <taxon>Cichliformes</taxon>
        <taxon>Cichlidae</taxon>
        <taxon>African cichlids</taxon>
        <taxon>Pseudocrenilabrinae</taxon>
        <taxon>Haplochromini</taxon>
        <taxon>Maylandia</taxon>
        <taxon>Maylandia zebra complex</taxon>
    </lineage>
</organism>
<reference evidence="9 10" key="1">
    <citation type="journal article" date="2014" name="Nature">
        <title>The genomic substrate for adaptive radiation in African cichlid fish.</title>
        <authorList>
            <person name="Brawand D."/>
            <person name="Wagner C.E."/>
            <person name="Li Y.I."/>
            <person name="Malinsky M."/>
            <person name="Keller I."/>
            <person name="Fan S."/>
            <person name="Simakov O."/>
            <person name="Ng A.Y."/>
            <person name="Lim Z.W."/>
            <person name="Bezault E."/>
            <person name="Turner-Maier J."/>
            <person name="Johnson J."/>
            <person name="Alcazar R."/>
            <person name="Noh H.J."/>
            <person name="Russell P."/>
            <person name="Aken B."/>
            <person name="Alfoldi J."/>
            <person name="Amemiya C."/>
            <person name="Azzouzi N."/>
            <person name="Baroiller J.F."/>
            <person name="Barloy-Hubler F."/>
            <person name="Berlin A."/>
            <person name="Bloomquist R."/>
            <person name="Carleton K.L."/>
            <person name="Conte M.A."/>
            <person name="D'Cotta H."/>
            <person name="Eshel O."/>
            <person name="Gaffney L."/>
            <person name="Galibert F."/>
            <person name="Gante H.F."/>
            <person name="Gnerre S."/>
            <person name="Greuter L."/>
            <person name="Guyon R."/>
            <person name="Haddad N.S."/>
            <person name="Haerty W."/>
            <person name="Harris R.M."/>
            <person name="Hofmann H.A."/>
            <person name="Hourlier T."/>
            <person name="Hulata G."/>
            <person name="Jaffe D.B."/>
            <person name="Lara M."/>
            <person name="Lee A.P."/>
            <person name="MacCallum I."/>
            <person name="Mwaiko S."/>
            <person name="Nikaido M."/>
            <person name="Nishihara H."/>
            <person name="Ozouf-Costaz C."/>
            <person name="Penman D.J."/>
            <person name="Przybylski D."/>
            <person name="Rakotomanga M."/>
            <person name="Renn S.C.P."/>
            <person name="Ribeiro F.J."/>
            <person name="Ron M."/>
            <person name="Salzburger W."/>
            <person name="Sanchez-Pulido L."/>
            <person name="Santos M.E."/>
            <person name="Searle S."/>
            <person name="Sharpe T."/>
            <person name="Swofford R."/>
            <person name="Tan F.J."/>
            <person name="Williams L."/>
            <person name="Young S."/>
            <person name="Yin S."/>
            <person name="Okada N."/>
            <person name="Kocher T.D."/>
            <person name="Miska E.A."/>
            <person name="Lander E.S."/>
            <person name="Venkatesh B."/>
            <person name="Fernald R.D."/>
            <person name="Meyer A."/>
            <person name="Ponting C.P."/>
            <person name="Streelman J.T."/>
            <person name="Lindblad-Toh K."/>
            <person name="Seehausen O."/>
            <person name="Di Palma F."/>
        </authorList>
    </citation>
    <scope>NUCLEOTIDE SEQUENCE</scope>
</reference>
<proteinExistence type="predicted"/>
<comment type="subcellular location">
    <subcellularLocation>
        <location evidence="1">Cell membrane</location>
    </subcellularLocation>
    <subcellularLocation>
        <location evidence="2">Cytoplasm</location>
    </subcellularLocation>
</comment>
<evidence type="ECO:0000256" key="2">
    <source>
        <dbReference type="ARBA" id="ARBA00004496"/>
    </source>
</evidence>
<name>A0A3P9BIM5_9CICH</name>
<dbReference type="InterPro" id="IPR039688">
    <property type="entry name" value="STAC1/2/3"/>
</dbReference>
<reference evidence="9" key="3">
    <citation type="submission" date="2025-09" db="UniProtKB">
        <authorList>
            <consortium name="Ensembl"/>
        </authorList>
    </citation>
    <scope>IDENTIFICATION</scope>
</reference>
<keyword evidence="7" id="KW-0472">Membrane</keyword>